<dbReference type="EMBL" id="JANLCM010000001">
    <property type="protein sequence ID" value="MCS5718596.1"/>
    <property type="molecule type" value="Genomic_DNA"/>
</dbReference>
<gene>
    <name evidence="2" type="ORF">N1027_10670</name>
</gene>
<evidence type="ECO:0000313" key="3">
    <source>
        <dbReference type="Proteomes" id="UP001165584"/>
    </source>
</evidence>
<evidence type="ECO:0000256" key="1">
    <source>
        <dbReference type="SAM" id="MobiDB-lite"/>
    </source>
</evidence>
<proteinExistence type="predicted"/>
<name>A0ABT2GR32_9MICO</name>
<accession>A0ABT2GR32</accession>
<feature type="compositionally biased region" description="Low complexity" evidence="1">
    <location>
        <begin position="78"/>
        <end position="92"/>
    </location>
</feature>
<reference evidence="2" key="1">
    <citation type="submission" date="2022-08" db="EMBL/GenBank/DDBJ databases">
        <authorList>
            <person name="Deng Y."/>
            <person name="Han X.-F."/>
            <person name="Zhang Y.-Q."/>
        </authorList>
    </citation>
    <scope>NUCLEOTIDE SEQUENCE</scope>
    <source>
        <strain evidence="2">CPCC 205763</strain>
    </source>
</reference>
<sequence>MPNPAPALLAESYTRRMTRLLRFTDSDAHLVPYGLSEPHNVAAWMSLPVAERVAHLELRVKEQLEAAAAHRKPAKVTAPASPAPLRRPAAAPETQFVPGRYYSPCSGGCGRMLPARSGRPTVTYCAPHCPAKAKR</sequence>
<dbReference type="Proteomes" id="UP001165584">
    <property type="component" value="Unassembled WGS sequence"/>
</dbReference>
<feature type="region of interest" description="Disordered" evidence="1">
    <location>
        <begin position="69"/>
        <end position="92"/>
    </location>
</feature>
<organism evidence="2 3">
    <name type="scientific">Herbiconiux aconitum</name>
    <dbReference type="NCBI Taxonomy" id="2970913"/>
    <lineage>
        <taxon>Bacteria</taxon>
        <taxon>Bacillati</taxon>
        <taxon>Actinomycetota</taxon>
        <taxon>Actinomycetes</taxon>
        <taxon>Micrococcales</taxon>
        <taxon>Microbacteriaceae</taxon>
        <taxon>Herbiconiux</taxon>
    </lineage>
</organism>
<evidence type="ECO:0000313" key="2">
    <source>
        <dbReference type="EMBL" id="MCS5718596.1"/>
    </source>
</evidence>
<comment type="caution">
    <text evidence="2">The sequence shown here is derived from an EMBL/GenBank/DDBJ whole genome shotgun (WGS) entry which is preliminary data.</text>
</comment>
<keyword evidence="3" id="KW-1185">Reference proteome</keyword>
<dbReference type="RefSeq" id="WP_259507584.1">
    <property type="nucleotide sequence ID" value="NZ_JANLCM010000001.1"/>
</dbReference>
<protein>
    <submittedName>
        <fullName evidence="2">Uncharacterized protein</fullName>
    </submittedName>
</protein>